<dbReference type="STRING" id="651182.TOL2_C05500"/>
<name>K0NG10_DESTT</name>
<keyword evidence="2" id="KW-1185">Reference proteome</keyword>
<accession>K0NG10</accession>
<gene>
    <name evidence="1" type="ordered locus">TOL2_C05500</name>
</gene>
<dbReference type="HOGENOM" id="CLU_145294_0_0_7"/>
<organism evidence="1 2">
    <name type="scientific">Desulfobacula toluolica (strain DSM 7467 / Tol2)</name>
    <dbReference type="NCBI Taxonomy" id="651182"/>
    <lineage>
        <taxon>Bacteria</taxon>
        <taxon>Pseudomonadati</taxon>
        <taxon>Thermodesulfobacteriota</taxon>
        <taxon>Desulfobacteria</taxon>
        <taxon>Desulfobacterales</taxon>
        <taxon>Desulfobacteraceae</taxon>
        <taxon>Desulfobacula</taxon>
    </lineage>
</organism>
<dbReference type="EMBL" id="FO203503">
    <property type="protein sequence ID" value="CCK78718.1"/>
    <property type="molecule type" value="Genomic_DNA"/>
</dbReference>
<dbReference type="Proteomes" id="UP000007347">
    <property type="component" value="Chromosome"/>
</dbReference>
<reference evidence="1 2" key="1">
    <citation type="journal article" date="2013" name="Environ. Microbiol.">
        <title>Complete genome, catabolic sub-proteomes and key-metabolites of Desulfobacula toluolica Tol2, a marine, aromatic compound-degrading, sulfate-reducing bacterium.</title>
        <authorList>
            <person name="Wohlbrand L."/>
            <person name="Jacob J.H."/>
            <person name="Kube M."/>
            <person name="Mussmann M."/>
            <person name="Jarling R."/>
            <person name="Beck A."/>
            <person name="Amann R."/>
            <person name="Wilkes H."/>
            <person name="Reinhardt R."/>
            <person name="Rabus R."/>
        </authorList>
    </citation>
    <scope>NUCLEOTIDE SEQUENCE [LARGE SCALE GENOMIC DNA]</scope>
    <source>
        <strain evidence="2">DSM 7467 / Tol2</strain>
    </source>
</reference>
<protein>
    <submittedName>
        <fullName evidence="1">Conserved uncharacterized protein</fullName>
    </submittedName>
</protein>
<proteinExistence type="predicted"/>
<dbReference type="AlphaFoldDB" id="K0NG10"/>
<dbReference type="KEGG" id="dto:TOL2_C05500"/>
<evidence type="ECO:0000313" key="2">
    <source>
        <dbReference type="Proteomes" id="UP000007347"/>
    </source>
</evidence>
<sequence length="123" mass="14425">MKEKIVREIELENNQTLVISDWSRKVSEDAYVVIMKANMDIKIKQDLFSDEPLSEFKFEDILATLGGNAMYEYRVERNFIMDHEKDDVFDALVKTFLDNLGKYVANSKFPGKFILKAYKDKNK</sequence>
<evidence type="ECO:0000313" key="1">
    <source>
        <dbReference type="EMBL" id="CCK78718.1"/>
    </source>
</evidence>